<evidence type="ECO:0000313" key="2">
    <source>
        <dbReference type="EMBL" id="KAK1590488.1"/>
    </source>
</evidence>
<keyword evidence="3" id="KW-1185">Reference proteome</keyword>
<comment type="caution">
    <text evidence="2">The sequence shown here is derived from an EMBL/GenBank/DDBJ whole genome shotgun (WGS) entry which is preliminary data.</text>
</comment>
<dbReference type="GeneID" id="85448922"/>
<feature type="region of interest" description="Disordered" evidence="1">
    <location>
        <begin position="65"/>
        <end position="91"/>
    </location>
</feature>
<gene>
    <name evidence="2" type="ORF">LY79DRAFT_687609</name>
</gene>
<dbReference type="Proteomes" id="UP001230504">
    <property type="component" value="Unassembled WGS sequence"/>
</dbReference>
<reference evidence="2" key="1">
    <citation type="submission" date="2021-06" db="EMBL/GenBank/DDBJ databases">
        <title>Comparative genomics, transcriptomics and evolutionary studies reveal genomic signatures of adaptation to plant cell wall in hemibiotrophic fungi.</title>
        <authorList>
            <consortium name="DOE Joint Genome Institute"/>
            <person name="Baroncelli R."/>
            <person name="Diaz J.F."/>
            <person name="Benocci T."/>
            <person name="Peng M."/>
            <person name="Battaglia E."/>
            <person name="Haridas S."/>
            <person name="Andreopoulos W."/>
            <person name="Labutti K."/>
            <person name="Pangilinan J."/>
            <person name="Floch G.L."/>
            <person name="Makela M.R."/>
            <person name="Henrissat B."/>
            <person name="Grigoriev I.V."/>
            <person name="Crouch J.A."/>
            <person name="De Vries R.P."/>
            <person name="Sukno S.A."/>
            <person name="Thon M.R."/>
        </authorList>
    </citation>
    <scope>NUCLEOTIDE SEQUENCE</scope>
    <source>
        <strain evidence="2">CBS 125086</strain>
    </source>
</reference>
<name>A0AAD8PYK4_9PEZI</name>
<organism evidence="2 3">
    <name type="scientific">Colletotrichum navitas</name>
    <dbReference type="NCBI Taxonomy" id="681940"/>
    <lineage>
        <taxon>Eukaryota</taxon>
        <taxon>Fungi</taxon>
        <taxon>Dikarya</taxon>
        <taxon>Ascomycota</taxon>
        <taxon>Pezizomycotina</taxon>
        <taxon>Sordariomycetes</taxon>
        <taxon>Hypocreomycetidae</taxon>
        <taxon>Glomerellales</taxon>
        <taxon>Glomerellaceae</taxon>
        <taxon>Colletotrichum</taxon>
        <taxon>Colletotrichum graminicola species complex</taxon>
    </lineage>
</organism>
<sequence>MPDSTLTHCQDCKRAFACLHHEVTSVGGLLCLQSEQDPWAVAHRSENAIAAFQVELRVAKRLREREAPSDAASGAGGGRANSLGAAADESARRRSAVPKQLQVDLEFVWLERFYSNYACADETAWSSLLAGLRASGTSSAAFEGALRATALASSAMQTRQAGLMTLAKRYYGSAIANINSALQNPAMAQDDSVAVALLFLQVFAGGERRDLIFNVVKNASWARHAVVEPLLARAVEFKGAVGSVITSIKRRKAPIIGILQTGLGIIRDLGAAANYRIVSPGPRKTAQQTRAMGGESNNFNNVLSGWSYGTEAVVKSMYLTVRLQVIGFILNLSIAHGEPTCEELRMLASLPHGLTAVEQVCEQIRVVFGFDGREPASRNQGIAFNAWCMLWPLITVLQSGFTDRETRLWMMDKLTLIEGLASQSVHSGVWTSSRV</sequence>
<dbReference type="EMBL" id="JAHLJV010000031">
    <property type="protein sequence ID" value="KAK1590488.1"/>
    <property type="molecule type" value="Genomic_DNA"/>
</dbReference>
<dbReference type="PANTHER" id="PTHR38791">
    <property type="entry name" value="ZN(II)2CYS6 TRANSCRIPTION FACTOR (EUROFUNG)-RELATED-RELATED"/>
    <property type="match status" value="1"/>
</dbReference>
<evidence type="ECO:0000256" key="1">
    <source>
        <dbReference type="SAM" id="MobiDB-lite"/>
    </source>
</evidence>
<accession>A0AAD8PYK4</accession>
<dbReference type="InterPro" id="IPR053175">
    <property type="entry name" value="DHMBA_Reg_Transcription_Factor"/>
</dbReference>
<evidence type="ECO:0000313" key="3">
    <source>
        <dbReference type="Proteomes" id="UP001230504"/>
    </source>
</evidence>
<dbReference type="AlphaFoldDB" id="A0AAD8PYK4"/>
<proteinExistence type="predicted"/>
<dbReference type="RefSeq" id="XP_060413976.1">
    <property type="nucleotide sequence ID" value="XM_060564682.1"/>
</dbReference>
<protein>
    <submittedName>
        <fullName evidence="2">Uncharacterized protein</fullName>
    </submittedName>
</protein>